<dbReference type="RefSeq" id="WP_041750641.1">
    <property type="nucleotide sequence ID" value="NZ_JABFDP010000010.1"/>
</dbReference>
<comment type="caution">
    <text evidence="6">The sequence shown here is derived from an EMBL/GenBank/DDBJ whole genome shotgun (WGS) entry which is preliminary data.</text>
</comment>
<feature type="domain" description="Response regulatory" evidence="5">
    <location>
        <begin position="11"/>
        <end position="127"/>
    </location>
</feature>
<dbReference type="Gene3D" id="3.40.50.2300">
    <property type="match status" value="1"/>
</dbReference>
<evidence type="ECO:0000256" key="2">
    <source>
        <dbReference type="ARBA" id="ARBA00023125"/>
    </source>
</evidence>
<evidence type="ECO:0000259" key="5">
    <source>
        <dbReference type="PROSITE" id="PS50110"/>
    </source>
</evidence>
<feature type="domain" description="HTH luxR-type" evidence="4">
    <location>
        <begin position="154"/>
        <end position="219"/>
    </location>
</feature>
<keyword evidence="2" id="KW-0238">DNA-binding</keyword>
<keyword evidence="7" id="KW-1185">Reference proteome</keyword>
<dbReference type="InterPro" id="IPR001789">
    <property type="entry name" value="Sig_transdc_resp-reg_receiver"/>
</dbReference>
<sequence>MDELQTSARIRVFFADDHPIVLDGIKALIAEDAQLDLVGSALDGPTALRRAIDLRPDVVVLDLSMPGMSGIEVARKLLAACPSSRVLLLTVHEDAAYFRQALEIGIVGYVLKRTATEELNRGIHAVAAGAVYLDPAIAERALGTAARQIPIRADALSGVELSLREAEVARLTAAGYSAKTIALKLQIGVKSVETYKKRCMTKLGFQSRVELIHYAIGKGWLSAP</sequence>
<accession>A0ABS5G524</accession>
<dbReference type="SMART" id="SM00448">
    <property type="entry name" value="REC"/>
    <property type="match status" value="1"/>
</dbReference>
<evidence type="ECO:0000256" key="1">
    <source>
        <dbReference type="ARBA" id="ARBA00022553"/>
    </source>
</evidence>
<dbReference type="SUPFAM" id="SSF52172">
    <property type="entry name" value="CheY-like"/>
    <property type="match status" value="1"/>
</dbReference>
<dbReference type="InterPro" id="IPR039420">
    <property type="entry name" value="WalR-like"/>
</dbReference>
<reference evidence="7" key="1">
    <citation type="journal article" date="2021" name="ISME J.">
        <title>Evolutionary origin and ecological implication of a unique nif island in free-living Bradyrhizobium lineages.</title>
        <authorList>
            <person name="Tao J."/>
        </authorList>
    </citation>
    <scope>NUCLEOTIDE SEQUENCE [LARGE SCALE GENOMIC DNA]</scope>
    <source>
        <strain evidence="7">SZCCT0094</strain>
    </source>
</reference>
<proteinExistence type="predicted"/>
<dbReference type="SMART" id="SM00421">
    <property type="entry name" value="HTH_LUXR"/>
    <property type="match status" value="1"/>
</dbReference>
<dbReference type="SUPFAM" id="SSF46894">
    <property type="entry name" value="C-terminal effector domain of the bipartite response regulators"/>
    <property type="match status" value="1"/>
</dbReference>
<feature type="modified residue" description="4-aspartylphosphate" evidence="3">
    <location>
        <position position="62"/>
    </location>
</feature>
<dbReference type="CDD" id="cd06170">
    <property type="entry name" value="LuxR_C_like"/>
    <property type="match status" value="1"/>
</dbReference>
<name>A0ABS5G524_9BRAD</name>
<dbReference type="PRINTS" id="PR00038">
    <property type="entry name" value="HTHLUXR"/>
</dbReference>
<organism evidence="6 7">
    <name type="scientific">Bradyrhizobium denitrificans</name>
    <dbReference type="NCBI Taxonomy" id="2734912"/>
    <lineage>
        <taxon>Bacteria</taxon>
        <taxon>Pseudomonadati</taxon>
        <taxon>Pseudomonadota</taxon>
        <taxon>Alphaproteobacteria</taxon>
        <taxon>Hyphomicrobiales</taxon>
        <taxon>Nitrobacteraceae</taxon>
        <taxon>Bradyrhizobium</taxon>
    </lineage>
</organism>
<dbReference type="PROSITE" id="PS50110">
    <property type="entry name" value="RESPONSE_REGULATORY"/>
    <property type="match status" value="1"/>
</dbReference>
<dbReference type="Pfam" id="PF00196">
    <property type="entry name" value="GerE"/>
    <property type="match status" value="1"/>
</dbReference>
<dbReference type="Pfam" id="PF00072">
    <property type="entry name" value="Response_reg"/>
    <property type="match status" value="1"/>
</dbReference>
<evidence type="ECO:0000313" key="7">
    <source>
        <dbReference type="Proteomes" id="UP001314635"/>
    </source>
</evidence>
<dbReference type="Proteomes" id="UP001314635">
    <property type="component" value="Unassembled WGS sequence"/>
</dbReference>
<dbReference type="InterPro" id="IPR016032">
    <property type="entry name" value="Sig_transdc_resp-reg_C-effctor"/>
</dbReference>
<dbReference type="InterPro" id="IPR058245">
    <property type="entry name" value="NreC/VraR/RcsB-like_REC"/>
</dbReference>
<evidence type="ECO:0000256" key="3">
    <source>
        <dbReference type="PROSITE-ProRule" id="PRU00169"/>
    </source>
</evidence>
<dbReference type="CDD" id="cd17535">
    <property type="entry name" value="REC_NarL-like"/>
    <property type="match status" value="1"/>
</dbReference>
<dbReference type="PROSITE" id="PS50043">
    <property type="entry name" value="HTH_LUXR_2"/>
    <property type="match status" value="1"/>
</dbReference>
<dbReference type="InterPro" id="IPR011006">
    <property type="entry name" value="CheY-like_superfamily"/>
</dbReference>
<protein>
    <submittedName>
        <fullName evidence="6">Response regulator transcription factor</fullName>
    </submittedName>
</protein>
<dbReference type="PANTHER" id="PTHR43214">
    <property type="entry name" value="TWO-COMPONENT RESPONSE REGULATOR"/>
    <property type="match status" value="1"/>
</dbReference>
<evidence type="ECO:0000313" key="6">
    <source>
        <dbReference type="EMBL" id="MBR1136413.1"/>
    </source>
</evidence>
<keyword evidence="1 3" id="KW-0597">Phosphoprotein</keyword>
<gene>
    <name evidence="6" type="ORF">JQ619_11595</name>
</gene>
<dbReference type="EMBL" id="JAFCLK010000009">
    <property type="protein sequence ID" value="MBR1136413.1"/>
    <property type="molecule type" value="Genomic_DNA"/>
</dbReference>
<dbReference type="InterPro" id="IPR000792">
    <property type="entry name" value="Tscrpt_reg_LuxR_C"/>
</dbReference>
<evidence type="ECO:0000259" key="4">
    <source>
        <dbReference type="PROSITE" id="PS50043"/>
    </source>
</evidence>
<dbReference type="PANTHER" id="PTHR43214:SF43">
    <property type="entry name" value="TWO-COMPONENT RESPONSE REGULATOR"/>
    <property type="match status" value="1"/>
</dbReference>